<gene>
    <name evidence="1" type="ORF">HMPREF3202_01316</name>
</gene>
<proteinExistence type="predicted"/>
<organism evidence="1 2">
    <name type="scientific">Prevotella bivia</name>
    <dbReference type="NCBI Taxonomy" id="28125"/>
    <lineage>
        <taxon>Bacteria</taxon>
        <taxon>Pseudomonadati</taxon>
        <taxon>Bacteroidota</taxon>
        <taxon>Bacteroidia</taxon>
        <taxon>Bacteroidales</taxon>
        <taxon>Prevotellaceae</taxon>
        <taxon>Prevotella</taxon>
    </lineage>
</organism>
<accession>A0A137SWJ1</accession>
<protein>
    <submittedName>
        <fullName evidence="1">Uncharacterized protein</fullName>
    </submittedName>
</protein>
<evidence type="ECO:0000313" key="1">
    <source>
        <dbReference type="EMBL" id="KXO16818.1"/>
    </source>
</evidence>
<dbReference type="Proteomes" id="UP000070093">
    <property type="component" value="Unassembled WGS sequence"/>
</dbReference>
<evidence type="ECO:0000313" key="2">
    <source>
        <dbReference type="Proteomes" id="UP000070093"/>
    </source>
</evidence>
<comment type="caution">
    <text evidence="1">The sequence shown here is derived from an EMBL/GenBank/DDBJ whole genome shotgun (WGS) entry which is preliminary data.</text>
</comment>
<dbReference type="AlphaFoldDB" id="A0A137SWJ1"/>
<reference evidence="1 2" key="1">
    <citation type="submission" date="2016-02" db="EMBL/GenBank/DDBJ databases">
        <authorList>
            <person name="Wen L."/>
            <person name="He K."/>
            <person name="Yang H."/>
        </authorList>
    </citation>
    <scope>NUCLEOTIDE SEQUENCE [LARGE SCALE GENOMIC DNA]</scope>
    <source>
        <strain evidence="1 2">GED7880</strain>
    </source>
</reference>
<name>A0A137SWJ1_9BACT</name>
<sequence>MALLSLAQKKLYYCEVKGIEKELTSGLKIVFDFGEKASYNMWGDLSSKLKFVDEDGAEIKFNSMVDAANYMVDRGWIFKQAYSSSYGGKPVIHWIFCKTAESPELAKEGIVTKEEYKKTH</sequence>
<dbReference type="EMBL" id="LTAG01000062">
    <property type="protein sequence ID" value="KXO16818.1"/>
    <property type="molecule type" value="Genomic_DNA"/>
</dbReference>
<dbReference type="STRING" id="28125.HMPREF3202_01316"/>
<dbReference type="PATRIC" id="fig|28125.4.peg.1301"/>